<feature type="non-terminal residue" evidence="1">
    <location>
        <position position="1"/>
    </location>
</feature>
<accession>A0A482XRT3</accession>
<dbReference type="Proteomes" id="UP000291343">
    <property type="component" value="Unassembled WGS sequence"/>
</dbReference>
<gene>
    <name evidence="1" type="ORF">LSTR_LSTR007561</name>
</gene>
<sequence>PLRAISTAAICISKSELKIYHRSGESFCLPLEIIWKFNGSVRVTCKSDRKLGGIENTRLACPEKERWRNTDKVNSKLIEATDWPTNFPFTYFKMGDPSSETVLKNFLNNMIRLHILMPPNISN</sequence>
<comment type="caution">
    <text evidence="1">The sequence shown here is derived from an EMBL/GenBank/DDBJ whole genome shotgun (WGS) entry which is preliminary data.</text>
</comment>
<dbReference type="AlphaFoldDB" id="A0A482XRT3"/>
<dbReference type="EMBL" id="QKKF02002514">
    <property type="protein sequence ID" value="RZF48394.1"/>
    <property type="molecule type" value="Genomic_DNA"/>
</dbReference>
<evidence type="ECO:0000313" key="1">
    <source>
        <dbReference type="EMBL" id="RZF48394.1"/>
    </source>
</evidence>
<proteinExistence type="predicted"/>
<reference evidence="1 2" key="1">
    <citation type="journal article" date="2017" name="Gigascience">
        <title>Genome sequence of the small brown planthopper, Laodelphax striatellus.</title>
        <authorList>
            <person name="Zhu J."/>
            <person name="Jiang F."/>
            <person name="Wang X."/>
            <person name="Yang P."/>
            <person name="Bao Y."/>
            <person name="Zhao W."/>
            <person name="Wang W."/>
            <person name="Lu H."/>
            <person name="Wang Q."/>
            <person name="Cui N."/>
            <person name="Li J."/>
            <person name="Chen X."/>
            <person name="Luo L."/>
            <person name="Yu J."/>
            <person name="Kang L."/>
            <person name="Cui F."/>
        </authorList>
    </citation>
    <scope>NUCLEOTIDE SEQUENCE [LARGE SCALE GENOMIC DNA]</scope>
    <source>
        <strain evidence="1">Lst14</strain>
    </source>
</reference>
<protein>
    <submittedName>
        <fullName evidence="1">Uncharacterized protein</fullName>
    </submittedName>
</protein>
<name>A0A482XRT3_LAOST</name>
<keyword evidence="2" id="KW-1185">Reference proteome</keyword>
<dbReference type="InParanoid" id="A0A482XRT3"/>
<organism evidence="1 2">
    <name type="scientific">Laodelphax striatellus</name>
    <name type="common">Small brown planthopper</name>
    <name type="synonym">Delphax striatella</name>
    <dbReference type="NCBI Taxonomy" id="195883"/>
    <lineage>
        <taxon>Eukaryota</taxon>
        <taxon>Metazoa</taxon>
        <taxon>Ecdysozoa</taxon>
        <taxon>Arthropoda</taxon>
        <taxon>Hexapoda</taxon>
        <taxon>Insecta</taxon>
        <taxon>Pterygota</taxon>
        <taxon>Neoptera</taxon>
        <taxon>Paraneoptera</taxon>
        <taxon>Hemiptera</taxon>
        <taxon>Auchenorrhyncha</taxon>
        <taxon>Fulgoroidea</taxon>
        <taxon>Delphacidae</taxon>
        <taxon>Criomorphinae</taxon>
        <taxon>Laodelphax</taxon>
    </lineage>
</organism>
<evidence type="ECO:0000313" key="2">
    <source>
        <dbReference type="Proteomes" id="UP000291343"/>
    </source>
</evidence>